<dbReference type="RefSeq" id="WP_058480947.1">
    <property type="nucleotide sequence ID" value="NZ_CAAAIQ010000001.1"/>
</dbReference>
<keyword evidence="3" id="KW-1185">Reference proteome</keyword>
<sequence length="68" mass="7992">MQDKTHGKTKINDVTIANKSERRPRREDLQFISSAPPIYNLYCFFHNWVNSLLDEKTSQNQNTPNPRS</sequence>
<dbReference type="STRING" id="66969.Lwal_2324"/>
<evidence type="ECO:0000313" key="2">
    <source>
        <dbReference type="EMBL" id="KTD76602.1"/>
    </source>
</evidence>
<dbReference type="AlphaFoldDB" id="A0A0W1A5I6"/>
<feature type="region of interest" description="Disordered" evidence="1">
    <location>
        <begin position="1"/>
        <end position="25"/>
    </location>
</feature>
<gene>
    <name evidence="2" type="ORF">Lwal_2324</name>
</gene>
<comment type="caution">
    <text evidence="2">The sequence shown here is derived from an EMBL/GenBank/DDBJ whole genome shotgun (WGS) entry which is preliminary data.</text>
</comment>
<proteinExistence type="predicted"/>
<evidence type="ECO:0000256" key="1">
    <source>
        <dbReference type="SAM" id="MobiDB-lite"/>
    </source>
</evidence>
<name>A0A0W1A5I6_9GAMM</name>
<accession>A0A0W1A5I6</accession>
<organism evidence="2 3">
    <name type="scientific">Legionella waltersii</name>
    <dbReference type="NCBI Taxonomy" id="66969"/>
    <lineage>
        <taxon>Bacteria</taxon>
        <taxon>Pseudomonadati</taxon>
        <taxon>Pseudomonadota</taxon>
        <taxon>Gammaproteobacteria</taxon>
        <taxon>Legionellales</taxon>
        <taxon>Legionellaceae</taxon>
        <taxon>Legionella</taxon>
    </lineage>
</organism>
<dbReference type="PATRIC" id="fig|66969.6.peg.2526"/>
<protein>
    <submittedName>
        <fullName evidence="2">Uncharacterized protein</fullName>
    </submittedName>
</protein>
<dbReference type="Proteomes" id="UP000054729">
    <property type="component" value="Unassembled WGS sequence"/>
</dbReference>
<dbReference type="EMBL" id="LNZB01000051">
    <property type="protein sequence ID" value="KTD76602.1"/>
    <property type="molecule type" value="Genomic_DNA"/>
</dbReference>
<evidence type="ECO:0000313" key="3">
    <source>
        <dbReference type="Proteomes" id="UP000054729"/>
    </source>
</evidence>
<reference evidence="2 3" key="1">
    <citation type="submission" date="2015-11" db="EMBL/GenBank/DDBJ databases">
        <title>Genomic analysis of 38 Legionella species identifies large and diverse effector repertoires.</title>
        <authorList>
            <person name="Burstein D."/>
            <person name="Amaro F."/>
            <person name="Zusman T."/>
            <person name="Lifshitz Z."/>
            <person name="Cohen O."/>
            <person name="Gilbert J.A."/>
            <person name="Pupko T."/>
            <person name="Shuman H.A."/>
            <person name="Segal G."/>
        </authorList>
    </citation>
    <scope>NUCLEOTIDE SEQUENCE [LARGE SCALE GENOMIC DNA]</scope>
    <source>
        <strain evidence="2 3">ATCC 51914</strain>
    </source>
</reference>